<dbReference type="InterPro" id="IPR023058">
    <property type="entry name" value="PPIase_PpiC_CS"/>
</dbReference>
<dbReference type="SUPFAM" id="SSF109998">
    <property type="entry name" value="Triger factor/SurA peptide-binding domain-like"/>
    <property type="match status" value="1"/>
</dbReference>
<dbReference type="PANTHER" id="PTHR47245:SF1">
    <property type="entry name" value="FOLDASE PROTEIN PRSA"/>
    <property type="match status" value="1"/>
</dbReference>
<evidence type="ECO:0000313" key="16">
    <source>
        <dbReference type="Proteomes" id="UP001596142"/>
    </source>
</evidence>
<feature type="signal peptide" evidence="13">
    <location>
        <begin position="1"/>
        <end position="19"/>
    </location>
</feature>
<sequence length="297" mass="33953">MNKRLITLLSIGGAVAALTACNNNEQDAQNGETIVEVNDTVITEEEFINELKETYGEQMLNEMVQTTVLEDKAEEVGVTEEQVQEELDQYKENFNAEDDDELLMLLQTQYQLPVTSIEQFKNELIRPQLILEELTREDVDLSDEAKQEYFEVNEEDLAEVRARHILVESEEEADELYEELQEGADFEELASEHSIDPGSGAQGGDLGFFSRGEMVEEFEETAFSLDEGEVSEPVESDFGFHIIEVIEKRESFEELEEQIEEALIQQEARSPEEVMEEIMAEAEINVQDPAYSDWIEQ</sequence>
<keyword evidence="7 11" id="KW-0472">Membrane</keyword>
<keyword evidence="5 11" id="KW-0732">Signal</keyword>
<feature type="chain" id="PRO_5045378267" description="Foldase protein PrsA" evidence="13">
    <location>
        <begin position="20"/>
        <end position="297"/>
    </location>
</feature>
<evidence type="ECO:0000256" key="10">
    <source>
        <dbReference type="ARBA" id="ARBA00023288"/>
    </source>
</evidence>
<proteinExistence type="inferred from homology"/>
<dbReference type="PROSITE" id="PS01096">
    <property type="entry name" value="PPIC_PPIASE_1"/>
    <property type="match status" value="1"/>
</dbReference>
<gene>
    <name evidence="11" type="primary">prsA</name>
    <name evidence="15" type="ORF">ACFPU1_12320</name>
</gene>
<evidence type="ECO:0000259" key="14">
    <source>
        <dbReference type="PROSITE" id="PS50198"/>
    </source>
</evidence>
<dbReference type="InterPro" id="IPR027304">
    <property type="entry name" value="Trigger_fact/SurA_dom_sf"/>
</dbReference>
<keyword evidence="10 11" id="KW-0449">Lipoprotein</keyword>
<comment type="similarity">
    <text evidence="3 11">Belongs to the PrsA family.</text>
</comment>
<dbReference type="SUPFAM" id="SSF54534">
    <property type="entry name" value="FKBP-like"/>
    <property type="match status" value="1"/>
</dbReference>
<evidence type="ECO:0000256" key="8">
    <source>
        <dbReference type="ARBA" id="ARBA00023139"/>
    </source>
</evidence>
<dbReference type="HAMAP" id="MF_01145">
    <property type="entry name" value="Foldase_PrsA"/>
    <property type="match status" value="1"/>
</dbReference>
<evidence type="ECO:0000256" key="12">
    <source>
        <dbReference type="SAM" id="Coils"/>
    </source>
</evidence>
<dbReference type="PROSITE" id="PS50198">
    <property type="entry name" value="PPIC_PPIASE_2"/>
    <property type="match status" value="1"/>
</dbReference>
<feature type="coiled-coil region" evidence="12">
    <location>
        <begin position="73"/>
        <end position="100"/>
    </location>
</feature>
<dbReference type="PANTHER" id="PTHR47245">
    <property type="entry name" value="PEPTIDYLPROLYL ISOMERASE"/>
    <property type="match status" value="1"/>
</dbReference>
<feature type="domain" description="PpiC" evidence="14">
    <location>
        <begin position="157"/>
        <end position="247"/>
    </location>
</feature>
<evidence type="ECO:0000256" key="11">
    <source>
        <dbReference type="HAMAP-Rule" id="MF_01145"/>
    </source>
</evidence>
<dbReference type="InterPro" id="IPR023059">
    <property type="entry name" value="Foldase_PrsA"/>
</dbReference>
<dbReference type="PROSITE" id="PS51257">
    <property type="entry name" value="PROKAR_LIPOPROTEIN"/>
    <property type="match status" value="1"/>
</dbReference>
<keyword evidence="8 11" id="KW-0564">Palmitate</keyword>
<name>A0ABW0YU67_9BACI</name>
<dbReference type="EMBL" id="JBHSOZ010000005">
    <property type="protein sequence ID" value="MFC5713569.1"/>
    <property type="molecule type" value="Genomic_DNA"/>
</dbReference>
<accession>A0ABW0YU67</accession>
<dbReference type="InterPro" id="IPR000297">
    <property type="entry name" value="PPIase_PpiC"/>
</dbReference>
<organism evidence="15 16">
    <name type="scientific">Thalassorhabdus alkalitolerans</name>
    <dbReference type="NCBI Taxonomy" id="2282697"/>
    <lineage>
        <taxon>Bacteria</taxon>
        <taxon>Bacillati</taxon>
        <taxon>Bacillota</taxon>
        <taxon>Bacilli</taxon>
        <taxon>Bacillales</taxon>
        <taxon>Bacillaceae</taxon>
        <taxon>Thalassorhabdus</taxon>
    </lineage>
</organism>
<evidence type="ECO:0000256" key="1">
    <source>
        <dbReference type="ARBA" id="ARBA00000971"/>
    </source>
</evidence>
<comment type="subcellular location">
    <subcellularLocation>
        <location evidence="2 11">Cell membrane</location>
        <topology evidence="2 11">Lipid-anchor</topology>
    </subcellularLocation>
</comment>
<evidence type="ECO:0000313" key="15">
    <source>
        <dbReference type="EMBL" id="MFC5713569.1"/>
    </source>
</evidence>
<dbReference type="GO" id="GO:0003755">
    <property type="term" value="F:peptidyl-prolyl cis-trans isomerase activity"/>
    <property type="evidence" value="ECO:0007669"/>
    <property type="project" value="UniProtKB-EC"/>
</dbReference>
<evidence type="ECO:0000256" key="9">
    <source>
        <dbReference type="ARBA" id="ARBA00023235"/>
    </source>
</evidence>
<evidence type="ECO:0000256" key="4">
    <source>
        <dbReference type="ARBA" id="ARBA00022475"/>
    </source>
</evidence>
<comment type="caution">
    <text evidence="15">The sequence shown here is derived from an EMBL/GenBank/DDBJ whole genome shotgun (WGS) entry which is preliminary data.</text>
</comment>
<evidence type="ECO:0000256" key="2">
    <source>
        <dbReference type="ARBA" id="ARBA00004193"/>
    </source>
</evidence>
<keyword evidence="4 11" id="KW-1003">Cell membrane</keyword>
<dbReference type="InterPro" id="IPR046357">
    <property type="entry name" value="PPIase_dom_sf"/>
</dbReference>
<keyword evidence="12" id="KW-0175">Coiled coil</keyword>
<comment type="function">
    <text evidence="11">Plays a major role in protein secretion by helping the post-translocational extracellular folding of several secreted proteins.</text>
</comment>
<keyword evidence="9 11" id="KW-0413">Isomerase</keyword>
<evidence type="ECO:0000256" key="5">
    <source>
        <dbReference type="ARBA" id="ARBA00022729"/>
    </source>
</evidence>
<evidence type="ECO:0000256" key="7">
    <source>
        <dbReference type="ARBA" id="ARBA00023136"/>
    </source>
</evidence>
<dbReference type="EC" id="5.2.1.8" evidence="11"/>
<reference evidence="16" key="1">
    <citation type="journal article" date="2019" name="Int. J. Syst. Evol. Microbiol.">
        <title>The Global Catalogue of Microorganisms (GCM) 10K type strain sequencing project: providing services to taxonomists for standard genome sequencing and annotation.</title>
        <authorList>
            <consortium name="The Broad Institute Genomics Platform"/>
            <consortium name="The Broad Institute Genome Sequencing Center for Infectious Disease"/>
            <person name="Wu L."/>
            <person name="Ma J."/>
        </authorList>
    </citation>
    <scope>NUCLEOTIDE SEQUENCE [LARGE SCALE GENOMIC DNA]</scope>
    <source>
        <strain evidence="16">CECT 7184</strain>
    </source>
</reference>
<evidence type="ECO:0000256" key="13">
    <source>
        <dbReference type="SAM" id="SignalP"/>
    </source>
</evidence>
<dbReference type="Pfam" id="PF13616">
    <property type="entry name" value="Rotamase_3"/>
    <property type="match status" value="1"/>
</dbReference>
<dbReference type="Gene3D" id="3.10.50.40">
    <property type="match status" value="1"/>
</dbReference>
<evidence type="ECO:0000256" key="6">
    <source>
        <dbReference type="ARBA" id="ARBA00023110"/>
    </source>
</evidence>
<evidence type="ECO:0000256" key="3">
    <source>
        <dbReference type="ARBA" id="ARBA00006071"/>
    </source>
</evidence>
<dbReference type="RefSeq" id="WP_385941511.1">
    <property type="nucleotide sequence ID" value="NZ_JBHSOZ010000005.1"/>
</dbReference>
<keyword evidence="16" id="KW-1185">Reference proteome</keyword>
<dbReference type="InterPro" id="IPR050245">
    <property type="entry name" value="PrsA_foldase"/>
</dbReference>
<keyword evidence="6 11" id="KW-0697">Rotamase</keyword>
<comment type="catalytic activity">
    <reaction evidence="1 11">
        <text>[protein]-peptidylproline (omega=180) = [protein]-peptidylproline (omega=0)</text>
        <dbReference type="Rhea" id="RHEA:16237"/>
        <dbReference type="Rhea" id="RHEA-COMP:10747"/>
        <dbReference type="Rhea" id="RHEA-COMP:10748"/>
        <dbReference type="ChEBI" id="CHEBI:83833"/>
        <dbReference type="ChEBI" id="CHEBI:83834"/>
        <dbReference type="EC" id="5.2.1.8"/>
    </reaction>
</comment>
<dbReference type="Proteomes" id="UP001596142">
    <property type="component" value="Unassembled WGS sequence"/>
</dbReference>
<protein>
    <recommendedName>
        <fullName evidence="11">Foldase protein PrsA</fullName>
        <ecNumber evidence="11">5.2.1.8</ecNumber>
    </recommendedName>
</protein>